<keyword evidence="3" id="KW-1185">Reference proteome</keyword>
<dbReference type="EMBL" id="ML211527">
    <property type="protein sequence ID" value="TFK82052.1"/>
    <property type="molecule type" value="Genomic_DNA"/>
</dbReference>
<feature type="domain" description="CxC2-like cysteine cluster KDZ transposase-associated" evidence="1">
    <location>
        <begin position="100"/>
        <end position="207"/>
    </location>
</feature>
<dbReference type="InterPro" id="IPR041457">
    <property type="entry name" value="CxC2_KDZ-assoc"/>
</dbReference>
<proteinExistence type="predicted"/>
<sequence length="386" mass="43464">MSPSVAVPPLPPPTPDVSPAALLDEREMLSTYQDGIDHHYQQDMFANYGQERPPRRRTAGDRPLLTWMRHINEYLASHASHPLHRIQTWNDQGFFERVSLKSLGLRIQLGHEPGDRCYNPKRAFGDDFVVIDITGIHEVAVDFCNCQSALAHATQLLRTRWYPAKYTDPKTAATFRLMEHFHVLSTQSKVSGWEFYASLSRRTENTGTARMKDRYPSFMLMARQWRHLKMMKRGGRGHDPAGVAATQPGSCAVECPACPQPGKNLPDGWENAPAWKRWVYQLFLSIDANFRLKRRKVSTHANDPGLNRGCAYVVEGVAYRAFLKATGNMPTEKHAHCNNHNAVKLANLKDGAVLSATGVGAVDCARHGMRRPCSIGDLQKGERQIR</sequence>
<organism evidence="2 3">
    <name type="scientific">Polyporus arcularius HHB13444</name>
    <dbReference type="NCBI Taxonomy" id="1314778"/>
    <lineage>
        <taxon>Eukaryota</taxon>
        <taxon>Fungi</taxon>
        <taxon>Dikarya</taxon>
        <taxon>Basidiomycota</taxon>
        <taxon>Agaricomycotina</taxon>
        <taxon>Agaricomycetes</taxon>
        <taxon>Polyporales</taxon>
        <taxon>Polyporaceae</taxon>
        <taxon>Polyporus</taxon>
    </lineage>
</organism>
<dbReference type="STRING" id="1314778.A0A5C3NY85"/>
<evidence type="ECO:0000259" key="1">
    <source>
        <dbReference type="Pfam" id="PF18803"/>
    </source>
</evidence>
<dbReference type="InterPro" id="IPR040521">
    <property type="entry name" value="KDZ"/>
</dbReference>
<protein>
    <recommendedName>
        <fullName evidence="1">CxC2-like cysteine cluster KDZ transposase-associated domain-containing protein</fullName>
    </recommendedName>
</protein>
<evidence type="ECO:0000313" key="2">
    <source>
        <dbReference type="EMBL" id="TFK82052.1"/>
    </source>
</evidence>
<dbReference type="Pfam" id="PF18803">
    <property type="entry name" value="CxC2"/>
    <property type="match status" value="1"/>
</dbReference>
<gene>
    <name evidence="2" type="ORF">K466DRAFT_603992</name>
</gene>
<evidence type="ECO:0000313" key="3">
    <source>
        <dbReference type="Proteomes" id="UP000308197"/>
    </source>
</evidence>
<dbReference type="Proteomes" id="UP000308197">
    <property type="component" value="Unassembled WGS sequence"/>
</dbReference>
<dbReference type="InParanoid" id="A0A5C3NY85"/>
<dbReference type="Pfam" id="PF18758">
    <property type="entry name" value="KDZ"/>
    <property type="match status" value="1"/>
</dbReference>
<accession>A0A5C3NY85</accession>
<dbReference type="AlphaFoldDB" id="A0A5C3NY85"/>
<reference evidence="2 3" key="1">
    <citation type="journal article" date="2019" name="Nat. Ecol. Evol.">
        <title>Megaphylogeny resolves global patterns of mushroom evolution.</title>
        <authorList>
            <person name="Varga T."/>
            <person name="Krizsan K."/>
            <person name="Foldi C."/>
            <person name="Dima B."/>
            <person name="Sanchez-Garcia M."/>
            <person name="Sanchez-Ramirez S."/>
            <person name="Szollosi G.J."/>
            <person name="Szarkandi J.G."/>
            <person name="Papp V."/>
            <person name="Albert L."/>
            <person name="Andreopoulos W."/>
            <person name="Angelini C."/>
            <person name="Antonin V."/>
            <person name="Barry K.W."/>
            <person name="Bougher N.L."/>
            <person name="Buchanan P."/>
            <person name="Buyck B."/>
            <person name="Bense V."/>
            <person name="Catcheside P."/>
            <person name="Chovatia M."/>
            <person name="Cooper J."/>
            <person name="Damon W."/>
            <person name="Desjardin D."/>
            <person name="Finy P."/>
            <person name="Geml J."/>
            <person name="Haridas S."/>
            <person name="Hughes K."/>
            <person name="Justo A."/>
            <person name="Karasinski D."/>
            <person name="Kautmanova I."/>
            <person name="Kiss B."/>
            <person name="Kocsube S."/>
            <person name="Kotiranta H."/>
            <person name="LaButti K.M."/>
            <person name="Lechner B.E."/>
            <person name="Liimatainen K."/>
            <person name="Lipzen A."/>
            <person name="Lukacs Z."/>
            <person name="Mihaltcheva S."/>
            <person name="Morgado L.N."/>
            <person name="Niskanen T."/>
            <person name="Noordeloos M.E."/>
            <person name="Ohm R.A."/>
            <person name="Ortiz-Santana B."/>
            <person name="Ovrebo C."/>
            <person name="Racz N."/>
            <person name="Riley R."/>
            <person name="Savchenko A."/>
            <person name="Shiryaev A."/>
            <person name="Soop K."/>
            <person name="Spirin V."/>
            <person name="Szebenyi C."/>
            <person name="Tomsovsky M."/>
            <person name="Tulloss R.E."/>
            <person name="Uehling J."/>
            <person name="Grigoriev I.V."/>
            <person name="Vagvolgyi C."/>
            <person name="Papp T."/>
            <person name="Martin F.M."/>
            <person name="Miettinen O."/>
            <person name="Hibbett D.S."/>
            <person name="Nagy L.G."/>
        </authorList>
    </citation>
    <scope>NUCLEOTIDE SEQUENCE [LARGE SCALE GENOMIC DNA]</scope>
    <source>
        <strain evidence="2 3">HHB13444</strain>
    </source>
</reference>
<name>A0A5C3NY85_9APHY</name>